<keyword evidence="3" id="KW-1185">Reference proteome</keyword>
<dbReference type="Proteomes" id="UP000030655">
    <property type="component" value="Unassembled WGS sequence"/>
</dbReference>
<reference evidence="3" key="1">
    <citation type="submission" date="2013-02" db="EMBL/GenBank/DDBJ databases">
        <authorList>
            <consortium name="The Broad Institute Genome Sequencing Platform"/>
            <person name="Cuomo C."/>
            <person name="Becnel J."/>
            <person name="Sanscrainte N."/>
            <person name="Walker B."/>
            <person name="Young S.K."/>
            <person name="Zeng Q."/>
            <person name="Gargeya S."/>
            <person name="Fitzgerald M."/>
            <person name="Haas B."/>
            <person name="Abouelleil A."/>
            <person name="Alvarado L."/>
            <person name="Arachchi H.M."/>
            <person name="Berlin A.M."/>
            <person name="Chapman S.B."/>
            <person name="Dewar J."/>
            <person name="Goldberg J."/>
            <person name="Griggs A."/>
            <person name="Gujja S."/>
            <person name="Hansen M."/>
            <person name="Howarth C."/>
            <person name="Imamovic A."/>
            <person name="Larimer J."/>
            <person name="McCowan C."/>
            <person name="Murphy C."/>
            <person name="Neiman D."/>
            <person name="Pearson M."/>
            <person name="Priest M."/>
            <person name="Roberts A."/>
            <person name="Saif S."/>
            <person name="Shea T."/>
            <person name="Sisk P."/>
            <person name="Sykes S."/>
            <person name="Wortman J."/>
            <person name="Nusbaum C."/>
            <person name="Birren B."/>
        </authorList>
    </citation>
    <scope>NUCLEOTIDE SEQUENCE [LARGE SCALE GENOMIC DNA]</scope>
    <source>
        <strain evidence="3">PRA339</strain>
    </source>
</reference>
<gene>
    <name evidence="2" type="ORF">H312_02568</name>
</gene>
<sequence length="459" mass="54671">MYKITEENIAFINESLASSDFKEKLTDLSNKIEHKENELLTEVSKNYLKIIEHCQELNNLSLPEEIHKNLPKLKEIGNKILYSTYAQKENAYCLERVQFLIKEIKELLKIVKYLGKEGSLKEEVYSLEMIKIILFKFYKYNFYTNLETMFKQKLIYLNNRTKEEAADWIVFLKRSTPSIIKQTKFTKNESLIFNDFYSTRGMYDMNRINDVVLASKKLGINLSFLYDYLHSFENEDELIVFAIALYFLSEISEVVYYLDCDKIDSIEYLKKLKELYFFLNEDITTVENKHKKLSLDYLEKNRNLLESDFNEFLSKVDIDYKNDLAEFIDTFICNKFVEGKKVDVSKLVKDKRFTDYQWNWKILLEKEKNKNENEALNELKKKVNELVKSSTKFINKLIDLLNQNNNETVNLLESFLYDKLKNALNDTKNTNELKGEIVILVKYLQERKCSYEKIKELLK</sequence>
<reference evidence="2 3" key="2">
    <citation type="submission" date="2014-03" db="EMBL/GenBank/DDBJ databases">
        <title>The Genome Sequence of Anncaliia algerae insect isolate PRA339.</title>
        <authorList>
            <consortium name="The Broad Institute Genome Sequencing Platform"/>
            <consortium name="The Broad Institute Genome Sequencing Center for Infectious Disease"/>
            <person name="Cuomo C."/>
            <person name="Becnel J."/>
            <person name="Sanscrainte N."/>
            <person name="Walker B."/>
            <person name="Young S.K."/>
            <person name="Zeng Q."/>
            <person name="Gargeya S."/>
            <person name="Fitzgerald M."/>
            <person name="Haas B."/>
            <person name="Abouelleil A."/>
            <person name="Alvarado L."/>
            <person name="Arachchi H.M."/>
            <person name="Berlin A.M."/>
            <person name="Chapman S.B."/>
            <person name="Dewar J."/>
            <person name="Goldberg J."/>
            <person name="Griggs A."/>
            <person name="Gujja S."/>
            <person name="Hansen M."/>
            <person name="Howarth C."/>
            <person name="Imamovic A."/>
            <person name="Larimer J."/>
            <person name="McCowan C."/>
            <person name="Murphy C."/>
            <person name="Neiman D."/>
            <person name="Pearson M."/>
            <person name="Priest M."/>
            <person name="Roberts A."/>
            <person name="Saif S."/>
            <person name="Shea T."/>
            <person name="Sisk P."/>
            <person name="Sykes S."/>
            <person name="Wortman J."/>
            <person name="Nusbaum C."/>
            <person name="Birren B."/>
        </authorList>
    </citation>
    <scope>NUCLEOTIDE SEQUENCE [LARGE SCALE GENOMIC DNA]</scope>
    <source>
        <strain evidence="2 3">PRA339</strain>
    </source>
</reference>
<dbReference type="VEuPathDB" id="MicrosporidiaDB:H312_02568"/>
<evidence type="ECO:0000256" key="1">
    <source>
        <dbReference type="SAM" id="Coils"/>
    </source>
</evidence>
<feature type="coiled-coil region" evidence="1">
    <location>
        <begin position="362"/>
        <end position="389"/>
    </location>
</feature>
<dbReference type="EMBL" id="KK365208">
    <property type="protein sequence ID" value="KCZ80050.1"/>
    <property type="molecule type" value="Genomic_DNA"/>
</dbReference>
<proteinExistence type="predicted"/>
<dbReference type="HOGENOM" id="CLU_595757_0_0_1"/>
<keyword evidence="1" id="KW-0175">Coiled coil</keyword>
<organism evidence="2 3">
    <name type="scientific">Anncaliia algerae PRA339</name>
    <dbReference type="NCBI Taxonomy" id="1288291"/>
    <lineage>
        <taxon>Eukaryota</taxon>
        <taxon>Fungi</taxon>
        <taxon>Fungi incertae sedis</taxon>
        <taxon>Microsporidia</taxon>
        <taxon>Tubulinosematoidea</taxon>
        <taxon>Tubulinosematidae</taxon>
        <taxon>Anncaliia</taxon>
    </lineage>
</organism>
<protein>
    <submittedName>
        <fullName evidence="2">Uncharacterized protein</fullName>
    </submittedName>
</protein>
<evidence type="ECO:0000313" key="3">
    <source>
        <dbReference type="Proteomes" id="UP000030655"/>
    </source>
</evidence>
<dbReference type="AlphaFoldDB" id="A0A059EYU4"/>
<evidence type="ECO:0000313" key="2">
    <source>
        <dbReference type="EMBL" id="KCZ80050.1"/>
    </source>
</evidence>
<feature type="non-terminal residue" evidence="2">
    <location>
        <position position="1"/>
    </location>
</feature>
<accession>A0A059EYU4</accession>
<name>A0A059EYU4_9MICR</name>
<dbReference type="OrthoDB" id="2192474at2759"/>